<dbReference type="SUPFAM" id="SSF53254">
    <property type="entry name" value="Phosphoglycerate mutase-like"/>
    <property type="match status" value="1"/>
</dbReference>
<evidence type="ECO:0000256" key="6">
    <source>
        <dbReference type="ARBA" id="ARBA00022777"/>
    </source>
</evidence>
<evidence type="ECO:0000313" key="14">
    <source>
        <dbReference type="EMBL" id="KRX04820.1"/>
    </source>
</evidence>
<dbReference type="InterPro" id="IPR040557">
    <property type="entry name" value="VIP1_N"/>
</dbReference>
<dbReference type="Gene3D" id="3.30.470.20">
    <property type="entry name" value="ATP-grasp fold, B domain"/>
    <property type="match status" value="2"/>
</dbReference>
<reference evidence="14 15" key="1">
    <citation type="journal article" date="2015" name="Sci. Rep.">
        <title>Genome of the facultative scuticociliatosis pathogen Pseudocohnilembus persalinus provides insight into its virulence through horizontal gene transfer.</title>
        <authorList>
            <person name="Xiong J."/>
            <person name="Wang G."/>
            <person name="Cheng J."/>
            <person name="Tian M."/>
            <person name="Pan X."/>
            <person name="Warren A."/>
            <person name="Jiang C."/>
            <person name="Yuan D."/>
            <person name="Miao W."/>
        </authorList>
    </citation>
    <scope>NUCLEOTIDE SEQUENCE [LARGE SCALE GENOMIC DNA]</scope>
    <source>
        <strain evidence="14">36N120E</strain>
    </source>
</reference>
<feature type="compositionally biased region" description="Polar residues" evidence="12">
    <location>
        <begin position="1"/>
        <end position="20"/>
    </location>
</feature>
<dbReference type="GO" id="GO:0033857">
    <property type="term" value="F:5-diphosphoinositol pentakisphosphate 1-kinase activity"/>
    <property type="evidence" value="ECO:0007669"/>
    <property type="project" value="TreeGrafter"/>
</dbReference>
<dbReference type="Pfam" id="PF18086">
    <property type="entry name" value="PPIP5K2_N"/>
    <property type="match status" value="1"/>
</dbReference>
<keyword evidence="7 10" id="KW-0067">ATP-binding</keyword>
<feature type="region of interest" description="Disordered" evidence="12">
    <location>
        <begin position="783"/>
        <end position="802"/>
    </location>
</feature>
<feature type="coiled-coil region" evidence="11">
    <location>
        <begin position="625"/>
        <end position="659"/>
    </location>
</feature>
<evidence type="ECO:0000259" key="13">
    <source>
        <dbReference type="Pfam" id="PF18086"/>
    </source>
</evidence>
<evidence type="ECO:0000256" key="3">
    <source>
        <dbReference type="ARBA" id="ARBA00022490"/>
    </source>
</evidence>
<dbReference type="EMBL" id="LDAU01000110">
    <property type="protein sequence ID" value="KRX04820.1"/>
    <property type="molecule type" value="Genomic_DNA"/>
</dbReference>
<evidence type="ECO:0000256" key="2">
    <source>
        <dbReference type="ARBA" id="ARBA00005609"/>
    </source>
</evidence>
<dbReference type="InterPro" id="IPR033379">
    <property type="entry name" value="Acid_Pase_AS"/>
</dbReference>
<feature type="compositionally biased region" description="Low complexity" evidence="12">
    <location>
        <begin position="54"/>
        <end position="66"/>
    </location>
</feature>
<feature type="region of interest" description="Disordered" evidence="12">
    <location>
        <begin position="1357"/>
        <end position="1415"/>
    </location>
</feature>
<dbReference type="OrthoDB" id="18042at2759"/>
<feature type="domain" description="VIP1 N-terminal" evidence="13">
    <location>
        <begin position="119"/>
        <end position="207"/>
    </location>
</feature>
<feature type="compositionally biased region" description="Acidic residues" evidence="12">
    <location>
        <begin position="337"/>
        <end position="353"/>
    </location>
</feature>
<keyword evidence="3 10" id="KW-0963">Cytoplasm</keyword>
<evidence type="ECO:0000256" key="10">
    <source>
        <dbReference type="RuleBase" id="RU365032"/>
    </source>
</evidence>
<dbReference type="Gene3D" id="3.40.50.1240">
    <property type="entry name" value="Phosphoglycerate mutase-like"/>
    <property type="match status" value="1"/>
</dbReference>
<dbReference type="InParanoid" id="A0A0V0QRB9"/>
<dbReference type="InterPro" id="IPR037446">
    <property type="entry name" value="His_Pase_VIP1"/>
</dbReference>
<comment type="caution">
    <text evidence="14">The sequence shown here is derived from an EMBL/GenBank/DDBJ whole genome shotgun (WGS) entry which is preliminary data.</text>
</comment>
<feature type="compositionally biased region" description="Low complexity" evidence="12">
    <location>
        <begin position="318"/>
        <end position="336"/>
    </location>
</feature>
<feature type="compositionally biased region" description="Polar residues" evidence="12">
    <location>
        <begin position="1357"/>
        <end position="1369"/>
    </location>
</feature>
<dbReference type="InterPro" id="IPR029033">
    <property type="entry name" value="His_PPase_superfam"/>
</dbReference>
<feature type="compositionally biased region" description="Basic residues" evidence="12">
    <location>
        <begin position="369"/>
        <end position="386"/>
    </location>
</feature>
<feature type="region of interest" description="Disordered" evidence="12">
    <location>
        <begin position="302"/>
        <end position="391"/>
    </location>
</feature>
<dbReference type="CDD" id="cd07061">
    <property type="entry name" value="HP_HAP_like"/>
    <property type="match status" value="1"/>
</dbReference>
<organism evidence="14 15">
    <name type="scientific">Pseudocohnilembus persalinus</name>
    <name type="common">Ciliate</name>
    <dbReference type="NCBI Taxonomy" id="266149"/>
    <lineage>
        <taxon>Eukaryota</taxon>
        <taxon>Sar</taxon>
        <taxon>Alveolata</taxon>
        <taxon>Ciliophora</taxon>
        <taxon>Intramacronucleata</taxon>
        <taxon>Oligohymenophorea</taxon>
        <taxon>Scuticociliatia</taxon>
        <taxon>Philasterida</taxon>
        <taxon>Pseudocohnilembidae</taxon>
        <taxon>Pseudocohnilembus</taxon>
    </lineage>
</organism>
<dbReference type="OMA" id="IQERWCC"/>
<accession>A0A0V0QRB9</accession>
<dbReference type="GO" id="GO:0032958">
    <property type="term" value="P:inositol phosphate biosynthetic process"/>
    <property type="evidence" value="ECO:0007669"/>
    <property type="project" value="TreeGrafter"/>
</dbReference>
<dbReference type="GO" id="GO:0005524">
    <property type="term" value="F:ATP binding"/>
    <property type="evidence" value="ECO:0007669"/>
    <property type="project" value="UniProtKB-KW"/>
</dbReference>
<evidence type="ECO:0000256" key="11">
    <source>
        <dbReference type="SAM" id="Coils"/>
    </source>
</evidence>
<evidence type="ECO:0000256" key="12">
    <source>
        <dbReference type="SAM" id="MobiDB-lite"/>
    </source>
</evidence>
<name>A0A0V0QRB9_PSEPJ</name>
<comment type="similarity">
    <text evidence="2 10">Belongs to the histidine acid phosphatase family. VIP1 subfamily.</text>
</comment>
<comment type="catalytic activity">
    <reaction evidence="8">
        <text>5-diphospho-1D-myo-inositol 1,2,3,4,6-pentakisphosphate + ATP + H(+) = 1,5-bis(diphospho)-1D-myo-inositol 2,3,4,6-tetrakisphosphate + ADP</text>
        <dbReference type="Rhea" id="RHEA:10276"/>
        <dbReference type="ChEBI" id="CHEBI:15378"/>
        <dbReference type="ChEBI" id="CHEBI:30616"/>
        <dbReference type="ChEBI" id="CHEBI:58628"/>
        <dbReference type="ChEBI" id="CHEBI:77983"/>
        <dbReference type="ChEBI" id="CHEBI:456216"/>
        <dbReference type="EC" id="2.7.4.24"/>
    </reaction>
    <physiologicalReaction direction="left-to-right" evidence="8">
        <dbReference type="Rhea" id="RHEA:10277"/>
    </physiologicalReaction>
</comment>
<dbReference type="GO" id="GO:0006020">
    <property type="term" value="P:inositol metabolic process"/>
    <property type="evidence" value="ECO:0007669"/>
    <property type="project" value="TreeGrafter"/>
</dbReference>
<feature type="coiled-coil region" evidence="11">
    <location>
        <begin position="969"/>
        <end position="1004"/>
    </location>
</feature>
<feature type="compositionally biased region" description="Polar residues" evidence="12">
    <location>
        <begin position="79"/>
        <end position="89"/>
    </location>
</feature>
<proteinExistence type="inferred from homology"/>
<protein>
    <recommendedName>
        <fullName evidence="10">Inositol hexakisphosphate and diphosphoinositol-pentakisphosphate kinase</fullName>
        <ecNumber evidence="10">2.7.4.24</ecNumber>
    </recommendedName>
</protein>
<evidence type="ECO:0000256" key="9">
    <source>
        <dbReference type="ARBA" id="ARBA00034629"/>
    </source>
</evidence>
<dbReference type="SUPFAM" id="SSF56059">
    <property type="entry name" value="Glutathione synthetase ATP-binding domain-like"/>
    <property type="match status" value="1"/>
</dbReference>
<keyword evidence="4 10" id="KW-0808">Transferase</keyword>
<dbReference type="Proteomes" id="UP000054937">
    <property type="component" value="Unassembled WGS sequence"/>
</dbReference>
<evidence type="ECO:0000256" key="8">
    <source>
        <dbReference type="ARBA" id="ARBA00033696"/>
    </source>
</evidence>
<dbReference type="InterPro" id="IPR000560">
    <property type="entry name" value="His_Pase_clade-2"/>
</dbReference>
<dbReference type="FunCoup" id="A0A0V0QRB9">
    <property type="interactions" value="11"/>
</dbReference>
<dbReference type="Gene3D" id="3.40.50.11950">
    <property type="match status" value="2"/>
</dbReference>
<feature type="region of interest" description="Disordered" evidence="12">
    <location>
        <begin position="1"/>
        <end position="111"/>
    </location>
</feature>
<sequence>MQNQEKPTKFSSHQYQQTNLEFPEMKNLNLKKCESQKQQPAILISDTDNQNAVQQQQQQIQQLQQQKANLKMQKEKNNKANSDTEVNPRNNNSEESDSDSDKNNDKNSISTESFSKKKIKIGICAMKKKAESKPMKAILERMGSEDFEIIKFSEDIIFNQEIKNWPIVQVFISWYSEGFPLRKAQSYAKLRNPFLINDLASQEILWDRFQIYKKLKKANINQPKHFFIQNQNLSQVKNQYIQQEIDKLGAKLNQEDYLVAISNKKQMTKIKSHHMNMNLYQMESDVNLDAYQDEQQIQQDINNNNNENSVYDKDEINDNNINNNVNNECTENNYNNEYEEADIDDDDDDDDSQEGNNEYKYGQNEGKNKNPRRARSAENKKKKRKSSSFVQVSGLNKNESCENELIVEQSLFRKIDDKSSEYDKNWNKVRKDGNFIYEEFLPTNGFDIKVYAVGPDYVHAEARKAPSLDGIVHRTSTGKEVRFPVALTPEEKLISKKIVETFGQRVCGFDLLRSNGKSYVCDVNGWSFVKGNQKYYQDAGYVLTRMILERFGRTKKLKLYRHIQVQKSIMDYKLSKYRPNNLSEENENDEGNSNEVLRSVVAIFRHGDRTPKQKMKMKIKNELYNQFYIEQIQNLNKLKKEKKDKYQQQEQKKDKVKLKELKFKSPIIMEQFLKITLQIHKDLEENRLVHDKKQSEDILEFKKHCVISKDPLQQSTNLDTIDEKDISVDSTMLKSVDLQKSHISQQQEAIKEMNKQDIDQEFQRLQIQQQQLYQEKQQSQLSNQQQKLQENQEKIANKGDEQQEQEIQELLQEEMILNKKKSMQQDFDESIRAKLLQLISVLQQHGNFEGINRKIQIKPIKVEEYEEDGVLVQKPVSLLIILKFGGDLTHSGAEQAQELGHLFRQMQYPIDTDGFIRLHNTYRHDLKTFTSDEGRCQKTAGEFLKGMLELEGDTAPIMTTLLTRNATAMRLLDQNRDLLSAELQNQLKEEISQILNSNENLIEHFNQRFQGQNISENVKIIMEKINRPLEKLQQINRYIQELTQCIFKEFVQFFDTLEDIYYIGPNDYHEGHEKIQVAQAQQELKACDQESLIVLYKRWKKLSIDFYDKSKGQFNISKIPDIYDSIKYDLIHNQNLFLTIYKDSIEFYEMAELMASFVIPMEFGITEEEKIQFAMELVSPLCTKIKNDLVWWKQQDFQEGEYWKYDQSNESNWRHIRTRLYFTSASHLYSLFNVLHLGLESMMIEKAEYMDELNQIKSLQYFSHIVFRLFEDLSAEENDNKRFRLELCISPGCQIRDIKESIQDHKVPISSLLPINMQLNINQVVKFFDAMEIGRESTNNNANNNDNKDNVSTFSDYQQMQRKQNSKQISPRLEGQDLSAKEKVEGYCSDNEQSEKKDSKQKQRIQSFSQKIHEN</sequence>
<keyword evidence="11" id="KW-0175">Coiled coil</keyword>
<dbReference type="PANTHER" id="PTHR12750:SF9">
    <property type="entry name" value="INOSITOL HEXAKISPHOSPHATE AND DIPHOSPHOINOSITOL-PENTAKISPHOSPHATE KINASE"/>
    <property type="match status" value="1"/>
</dbReference>
<gene>
    <name evidence="14" type="ORF">PPERSA_06454</name>
</gene>
<keyword evidence="15" id="KW-1185">Reference proteome</keyword>
<dbReference type="PANTHER" id="PTHR12750">
    <property type="entry name" value="DIPHOSPHOINOSITOL PENTAKISPHOSPHATE KINASE"/>
    <property type="match status" value="1"/>
</dbReference>
<evidence type="ECO:0000256" key="7">
    <source>
        <dbReference type="ARBA" id="ARBA00022840"/>
    </source>
</evidence>
<comment type="catalytic activity">
    <reaction evidence="9">
        <text>1D-myo-inositol hexakisphosphate + ATP = 1-diphospho-1D-myo-inositol 2,3,4,5,6-pentakisphosphate + ADP</text>
        <dbReference type="Rhea" id="RHEA:37459"/>
        <dbReference type="ChEBI" id="CHEBI:30616"/>
        <dbReference type="ChEBI" id="CHEBI:58130"/>
        <dbReference type="ChEBI" id="CHEBI:74946"/>
        <dbReference type="ChEBI" id="CHEBI:456216"/>
        <dbReference type="EC" id="2.7.4.24"/>
    </reaction>
    <physiologicalReaction direction="left-to-right" evidence="9">
        <dbReference type="Rhea" id="RHEA:37460"/>
    </physiologicalReaction>
</comment>
<evidence type="ECO:0000313" key="15">
    <source>
        <dbReference type="Proteomes" id="UP000054937"/>
    </source>
</evidence>
<evidence type="ECO:0000256" key="1">
    <source>
        <dbReference type="ARBA" id="ARBA00004514"/>
    </source>
</evidence>
<keyword evidence="6 10" id="KW-0418">Kinase</keyword>
<keyword evidence="5 10" id="KW-0547">Nucleotide-binding</keyword>
<feature type="compositionally biased region" description="Basic and acidic residues" evidence="12">
    <location>
        <begin position="790"/>
        <end position="801"/>
    </location>
</feature>
<dbReference type="EC" id="2.7.4.24" evidence="10"/>
<comment type="function">
    <text evidence="10">Bifunctional inositol kinase that acts in concert with the IP6K kinases to synthesize the diphosphate group-containing inositol pyrophosphates diphosphoinositol pentakisphosphate, PP-InsP5, and bis-diphosphoinositol tetrakisphosphate, (PP)2-InsP4. PP-InsP5 and (PP)2-InsP4, also respectively called InsP7 and InsP8, may regulate a variety of cellular processes, including apoptosis, vesicle trafficking, cytoskeletal dynamics, and exocytosis. Phosphorylates inositol hexakisphosphate (InsP6).</text>
</comment>
<evidence type="ECO:0000256" key="4">
    <source>
        <dbReference type="ARBA" id="ARBA00022679"/>
    </source>
</evidence>
<comment type="subcellular location">
    <subcellularLocation>
        <location evidence="1 10">Cytoplasm</location>
        <location evidence="1 10">Cytosol</location>
    </subcellularLocation>
</comment>
<dbReference type="Pfam" id="PF00328">
    <property type="entry name" value="His_Phos_2"/>
    <property type="match status" value="2"/>
</dbReference>
<dbReference type="PROSITE" id="PS00616">
    <property type="entry name" value="HIS_ACID_PHOSPHAT_1"/>
    <property type="match status" value="1"/>
</dbReference>
<dbReference type="GO" id="GO:0005829">
    <property type="term" value="C:cytosol"/>
    <property type="evidence" value="ECO:0007669"/>
    <property type="project" value="UniProtKB-SubCell"/>
</dbReference>
<evidence type="ECO:0000256" key="5">
    <source>
        <dbReference type="ARBA" id="ARBA00022741"/>
    </source>
</evidence>
<feature type="compositionally biased region" description="Polar residues" evidence="12">
    <location>
        <begin position="1404"/>
        <end position="1415"/>
    </location>
</feature>
<dbReference type="GO" id="GO:0052723">
    <property type="term" value="F:inositol hexakisphosphate 1-kinase activity"/>
    <property type="evidence" value="ECO:0007669"/>
    <property type="project" value="RHEA"/>
</dbReference>